<reference evidence="2" key="1">
    <citation type="journal article" date="2023" name="Nat. Plants">
        <title>Single-cell RNA sequencing provides a high-resolution roadmap for understanding the multicellular compartmentation of specialized metabolism.</title>
        <authorList>
            <person name="Sun S."/>
            <person name="Shen X."/>
            <person name="Li Y."/>
            <person name="Li Y."/>
            <person name="Wang S."/>
            <person name="Li R."/>
            <person name="Zhang H."/>
            <person name="Shen G."/>
            <person name="Guo B."/>
            <person name="Wei J."/>
            <person name="Xu J."/>
            <person name="St-Pierre B."/>
            <person name="Chen S."/>
            <person name="Sun C."/>
        </authorList>
    </citation>
    <scope>NUCLEOTIDE SEQUENCE [LARGE SCALE GENOMIC DNA]</scope>
</reference>
<dbReference type="Proteomes" id="UP001060085">
    <property type="component" value="Linkage Group LG01"/>
</dbReference>
<name>A0ACC0C4B0_CATRO</name>
<sequence length="809" mass="89006">MESQNLSSHGFVQGRFGQETMVCEVRKRLITQGCTWLGCDPFAYEFPLFMVQILIFSISYRIIFFFLKPLKQSSLSCQILAGIVLGRSYLGRNPAFADRVFPLGGRLVLETIADVGFIFHLLIVGIHVDVEMVKKVGKDAIAVGLASFMTPFTIGIVSTLILSRFVPTPDISLYSLLFLVTVNSMTSFAGTTGHLSDLQILNSDMGRIATLASMVNDCCNYILYISISAITTFAKEKRWSVLWSLVWSAALCGFLACIVRPKLAEIARSKPEGQNFKEGHFLGIIIMALICAFLTESIGMPAGFGTFLFGATVPDGPPLGTSVVPRLDAFCTGLLLPAKFAIAAFTVNIFSFQGRTPEVLVAFIIILGYLGKFMGVLISGLVFQIPFWDSLSLSLIMCCRGVVEISIFITLKESGIITHEAFAVLLIATLIVTGLARPLVLRLYDPSRRYSSEQKNCILHSNHSHLKVLVSIYEEDNVAPFLDLLSVSNPTTESPISVFILNLMELKGRAAAVLERNVYRGRLCSLVSRSDHIAYAFDYLAKQNLGTVALQHFTSVAPCATMHTDICTIALDVQAHIIITPFHKQKQIDGSSQSNFPEIRHVNQNLIKKAPSSVAILIDRSHISGTRQPMVMGSSYSRVFLLFLGGPDDREALAYASRMIGYPGLTFTLVWLRSLEETKTDDDDDNDDDEMDITLDADMIRHFRANTLGNASVNYREEVAKDAVGTTRVLRSFEGACDLCIVGRYHPPDSPLTQGMITEWSECPELGALGDMLACTDFEFSVLVVKQQGTEELVVTLKQNSLGPLGGQF</sequence>
<proteinExistence type="predicted"/>
<gene>
    <name evidence="1" type="ORF">M9H77_01002</name>
</gene>
<organism evidence="1 2">
    <name type="scientific">Catharanthus roseus</name>
    <name type="common">Madagascar periwinkle</name>
    <name type="synonym">Vinca rosea</name>
    <dbReference type="NCBI Taxonomy" id="4058"/>
    <lineage>
        <taxon>Eukaryota</taxon>
        <taxon>Viridiplantae</taxon>
        <taxon>Streptophyta</taxon>
        <taxon>Embryophyta</taxon>
        <taxon>Tracheophyta</taxon>
        <taxon>Spermatophyta</taxon>
        <taxon>Magnoliopsida</taxon>
        <taxon>eudicotyledons</taxon>
        <taxon>Gunneridae</taxon>
        <taxon>Pentapetalae</taxon>
        <taxon>asterids</taxon>
        <taxon>lamiids</taxon>
        <taxon>Gentianales</taxon>
        <taxon>Apocynaceae</taxon>
        <taxon>Rauvolfioideae</taxon>
        <taxon>Vinceae</taxon>
        <taxon>Catharanthinae</taxon>
        <taxon>Catharanthus</taxon>
    </lineage>
</organism>
<comment type="caution">
    <text evidence="1">The sequence shown here is derived from an EMBL/GenBank/DDBJ whole genome shotgun (WGS) entry which is preliminary data.</text>
</comment>
<evidence type="ECO:0000313" key="2">
    <source>
        <dbReference type="Proteomes" id="UP001060085"/>
    </source>
</evidence>
<accession>A0ACC0C4B0</accession>
<protein>
    <submittedName>
        <fullName evidence="1">Uncharacterized protein</fullName>
    </submittedName>
</protein>
<dbReference type="EMBL" id="CM044701">
    <property type="protein sequence ID" value="KAI5679775.1"/>
    <property type="molecule type" value="Genomic_DNA"/>
</dbReference>
<keyword evidence="2" id="KW-1185">Reference proteome</keyword>
<evidence type="ECO:0000313" key="1">
    <source>
        <dbReference type="EMBL" id="KAI5679775.1"/>
    </source>
</evidence>